<accession>A0ABP1CH19</accession>
<feature type="compositionally biased region" description="Polar residues" evidence="1">
    <location>
        <begin position="202"/>
        <end position="222"/>
    </location>
</feature>
<proteinExistence type="predicted"/>
<keyword evidence="3" id="KW-1185">Reference proteome</keyword>
<evidence type="ECO:0000313" key="3">
    <source>
        <dbReference type="Proteomes" id="UP001497453"/>
    </source>
</evidence>
<evidence type="ECO:0000256" key="1">
    <source>
        <dbReference type="SAM" id="MobiDB-lite"/>
    </source>
</evidence>
<name>A0ABP1CH19_9APHY</name>
<dbReference type="EMBL" id="OZ037944">
    <property type="protein sequence ID" value="CAL1694985.1"/>
    <property type="molecule type" value="Genomic_DNA"/>
</dbReference>
<gene>
    <name evidence="2" type="ORF">GFSPODELE1_LOCUS541</name>
</gene>
<feature type="compositionally biased region" description="Polar residues" evidence="1">
    <location>
        <begin position="167"/>
        <end position="184"/>
    </location>
</feature>
<evidence type="ECO:0000313" key="2">
    <source>
        <dbReference type="EMBL" id="CAL1694985.1"/>
    </source>
</evidence>
<dbReference type="Proteomes" id="UP001497453">
    <property type="component" value="Chromosome 1"/>
</dbReference>
<organism evidence="2 3">
    <name type="scientific">Somion occarium</name>
    <dbReference type="NCBI Taxonomy" id="3059160"/>
    <lineage>
        <taxon>Eukaryota</taxon>
        <taxon>Fungi</taxon>
        <taxon>Dikarya</taxon>
        <taxon>Basidiomycota</taxon>
        <taxon>Agaricomycotina</taxon>
        <taxon>Agaricomycetes</taxon>
        <taxon>Polyporales</taxon>
        <taxon>Cerrenaceae</taxon>
        <taxon>Somion</taxon>
    </lineage>
</organism>
<reference evidence="3" key="1">
    <citation type="submission" date="2024-04" db="EMBL/GenBank/DDBJ databases">
        <authorList>
            <person name="Shaw F."/>
            <person name="Minotto A."/>
        </authorList>
    </citation>
    <scope>NUCLEOTIDE SEQUENCE [LARGE SCALE GENOMIC DNA]</scope>
</reference>
<protein>
    <submittedName>
        <fullName evidence="2">Uncharacterized protein</fullName>
    </submittedName>
</protein>
<feature type="region of interest" description="Disordered" evidence="1">
    <location>
        <begin position="167"/>
        <end position="222"/>
    </location>
</feature>
<sequence>MSNAVPAQSDIRYETSAAWAEAEASNTEIAHQVDDNAQKLHNAAEDAALKAQHKSPAAAVDHLERGLSDTTDAAAAEGASNVQSYAAQAKGLANSAVNTAQSYLPSNFTSTAGAAATTTKEYLVAAQNAAAPVASNAYNTGLAALQTATTTAAPYVQSATETVSRTLSGTAAASTQAEAPSSASVPAGGVPPKTAPLESGQHVVNSPYPQTTTGQSTKVGEL</sequence>